<reference evidence="29" key="2">
    <citation type="submission" date="2025-09" db="UniProtKB">
        <authorList>
            <consortium name="Ensembl"/>
        </authorList>
    </citation>
    <scope>IDENTIFICATION</scope>
</reference>
<comment type="catalytic activity">
    <reaction evidence="20">
        <text>1,2-dioctanoyl-sn-glycerol + CDP-choline = 1,2-dioctanoyl-sn-glycero-3-phosphocholine + CMP + H(+)</text>
        <dbReference type="Rhea" id="RHEA:54232"/>
        <dbReference type="ChEBI" id="CHEBI:15378"/>
        <dbReference type="ChEBI" id="CHEBI:58779"/>
        <dbReference type="ChEBI" id="CHEBI:60377"/>
        <dbReference type="ChEBI" id="CHEBI:76979"/>
        <dbReference type="ChEBI" id="CHEBI:78228"/>
    </reaction>
    <physiologicalReaction direction="left-to-right" evidence="20">
        <dbReference type="Rhea" id="RHEA:54233"/>
    </physiologicalReaction>
</comment>
<dbReference type="InterPro" id="IPR014472">
    <property type="entry name" value="CHOPT"/>
</dbReference>
<dbReference type="InterPro" id="IPR043130">
    <property type="entry name" value="CDP-OH_PTrfase_TM_dom"/>
</dbReference>
<keyword evidence="17" id="KW-1208">Phospholipid metabolism</keyword>
<dbReference type="PIRSF" id="PIRSF015665">
    <property type="entry name" value="CHOPT"/>
    <property type="match status" value="1"/>
</dbReference>
<dbReference type="FunFam" id="1.20.120.1760:FF:000002">
    <property type="entry name" value="Choline/ethanolamine phosphotransferase 1"/>
    <property type="match status" value="1"/>
</dbReference>
<keyword evidence="30" id="KW-1185">Reference proteome</keyword>
<keyword evidence="7 27" id="KW-0808">Transferase</keyword>
<keyword evidence="10" id="KW-0460">Magnesium</keyword>
<protein>
    <recommendedName>
        <fullName evidence="24">Cholinephosphotransferase 1</fullName>
        <ecNumber evidence="23">2.7.8.2</ecNumber>
    </recommendedName>
    <alternativeName>
        <fullName evidence="25">Diacylglycerol cholinephosphotransferase 1</fullName>
    </alternativeName>
</protein>
<feature type="transmembrane region" description="Helical" evidence="28">
    <location>
        <begin position="149"/>
        <end position="169"/>
    </location>
</feature>
<dbReference type="InterPro" id="IPR000462">
    <property type="entry name" value="CDP-OH_P_trans"/>
</dbReference>
<organism evidence="29 30">
    <name type="scientific">Sphenodon punctatus</name>
    <name type="common">Tuatara</name>
    <name type="synonym">Hatteria punctata</name>
    <dbReference type="NCBI Taxonomy" id="8508"/>
    <lineage>
        <taxon>Eukaryota</taxon>
        <taxon>Metazoa</taxon>
        <taxon>Chordata</taxon>
        <taxon>Craniata</taxon>
        <taxon>Vertebrata</taxon>
        <taxon>Euteleostomi</taxon>
        <taxon>Lepidosauria</taxon>
        <taxon>Sphenodontia</taxon>
        <taxon>Sphenodontidae</taxon>
        <taxon>Sphenodon</taxon>
    </lineage>
</organism>
<evidence type="ECO:0000256" key="11">
    <source>
        <dbReference type="ARBA" id="ARBA00022989"/>
    </source>
</evidence>
<evidence type="ECO:0000256" key="7">
    <source>
        <dbReference type="ARBA" id="ARBA00022679"/>
    </source>
</evidence>
<dbReference type="GO" id="GO:0005789">
    <property type="term" value="C:endoplasmic reticulum membrane"/>
    <property type="evidence" value="ECO:0007669"/>
    <property type="project" value="TreeGrafter"/>
</dbReference>
<evidence type="ECO:0000256" key="25">
    <source>
        <dbReference type="ARBA" id="ARBA00041597"/>
    </source>
</evidence>
<evidence type="ECO:0000256" key="20">
    <source>
        <dbReference type="ARBA" id="ARBA00036651"/>
    </source>
</evidence>
<feature type="transmembrane region" description="Helical" evidence="28">
    <location>
        <begin position="56"/>
        <end position="75"/>
    </location>
</feature>
<proteinExistence type="inferred from homology"/>
<dbReference type="Gene3D" id="1.20.120.1760">
    <property type="match status" value="1"/>
</dbReference>
<dbReference type="Pfam" id="PF01066">
    <property type="entry name" value="CDP-OH_P_transf"/>
    <property type="match status" value="1"/>
</dbReference>
<keyword evidence="14 28" id="KW-0472">Membrane</keyword>
<dbReference type="GO" id="GO:0000139">
    <property type="term" value="C:Golgi membrane"/>
    <property type="evidence" value="ECO:0007669"/>
    <property type="project" value="UniProtKB-SubCell"/>
</dbReference>
<evidence type="ECO:0000313" key="30">
    <source>
        <dbReference type="Proteomes" id="UP000694392"/>
    </source>
</evidence>
<accession>A0A8D0GRV5</accession>
<evidence type="ECO:0000256" key="16">
    <source>
        <dbReference type="ARBA" id="ARBA00023211"/>
    </source>
</evidence>
<comment type="catalytic activity">
    <reaction evidence="26">
        <text>CDP-choline + a 1,2-diacyl-sn-glycerol = a 1,2-diacyl-sn-glycero-3-phosphocholine + CMP + H(+)</text>
        <dbReference type="Rhea" id="RHEA:32939"/>
        <dbReference type="ChEBI" id="CHEBI:15378"/>
        <dbReference type="ChEBI" id="CHEBI:17815"/>
        <dbReference type="ChEBI" id="CHEBI:57643"/>
        <dbReference type="ChEBI" id="CHEBI:58779"/>
        <dbReference type="ChEBI" id="CHEBI:60377"/>
        <dbReference type="EC" id="2.7.8.2"/>
    </reaction>
    <physiologicalReaction direction="left-to-right" evidence="26">
        <dbReference type="Rhea" id="RHEA:32940"/>
    </physiologicalReaction>
</comment>
<evidence type="ECO:0000256" key="22">
    <source>
        <dbReference type="ARBA" id="ARBA00037890"/>
    </source>
</evidence>
<sequence length="343" mass="38197">MAGLWVLPEPLSAVQLKRLEQHRYSASGRSLLEPPLQLYWAWLVERTPIWLAPNTITLSGLLLNLLTTLLLVAYCPSATEQAPSWVFLLCALGLFVYQSLDAIDGKQARRTNSSSPLGELFDHGCDSISTVFVSIGACIAVRLGTNPDWLFFCSFVGMFMFYCAHWQTYVSGMLRFAKVDVTEVQIAIMILFLLSAFGGTTMWDSKVPLIDLSMKSLPVFGIVSGAIYSCWNYFRVILGGGVGKNGSTIAVAHMTKSEIYLQDTAFIGPGLLFLDQYLNSFIDEYIVLWLALFISLFDLLRYSIGVCMQIAAHLRIHVFRISSHPAPEQVQVVSSVNHQNNMD</sequence>
<evidence type="ECO:0000256" key="4">
    <source>
        <dbReference type="ARBA" id="ARBA00005189"/>
    </source>
</evidence>
<evidence type="ECO:0000256" key="1">
    <source>
        <dbReference type="ARBA" id="ARBA00001936"/>
    </source>
</evidence>
<dbReference type="PANTHER" id="PTHR10414:SF32">
    <property type="entry name" value="CHOLINEPHOSPHOTRANSFERASE 1"/>
    <property type="match status" value="1"/>
</dbReference>
<evidence type="ECO:0000256" key="27">
    <source>
        <dbReference type="RuleBase" id="RU003750"/>
    </source>
</evidence>
<evidence type="ECO:0000256" key="8">
    <source>
        <dbReference type="ARBA" id="ARBA00022692"/>
    </source>
</evidence>
<comment type="cofactor">
    <cofactor evidence="1">
        <name>Mn(2+)</name>
        <dbReference type="ChEBI" id="CHEBI:29035"/>
    </cofactor>
</comment>
<comment type="pathway">
    <text evidence="22">Phospholipid metabolism; phosphatidylcholine biosynthesis; phosphatidylcholine from phosphocholine: step 2/2.</text>
</comment>
<evidence type="ECO:0000256" key="14">
    <source>
        <dbReference type="ARBA" id="ARBA00023136"/>
    </source>
</evidence>
<evidence type="ECO:0000256" key="15">
    <source>
        <dbReference type="ARBA" id="ARBA00023209"/>
    </source>
</evidence>
<feature type="transmembrane region" description="Helical" evidence="28">
    <location>
        <begin position="82"/>
        <end position="100"/>
    </location>
</feature>
<dbReference type="GeneTree" id="ENSGT00950000183117"/>
<evidence type="ECO:0000256" key="26">
    <source>
        <dbReference type="ARBA" id="ARBA00048570"/>
    </source>
</evidence>
<comment type="catalytic activity">
    <reaction evidence="19">
        <text>1-hexadecanoyl-2-(4Z,7Z,10Z,13Z,16Z,19Z-docosahexaenoyl)-sn-glycerol + CDP-choline = 1-hexadecanoyl-2-(4Z,7Z,10Z,13Z,16Z,19Z-docosahexaenoyl)-sn-glycero-3-phosphocholine + CMP + H(+)</text>
        <dbReference type="Rhea" id="RHEA:54332"/>
        <dbReference type="ChEBI" id="CHEBI:15378"/>
        <dbReference type="ChEBI" id="CHEBI:58779"/>
        <dbReference type="ChEBI" id="CHEBI:60377"/>
        <dbReference type="ChEBI" id="CHEBI:74963"/>
        <dbReference type="ChEBI" id="CHEBI:82949"/>
    </reaction>
    <physiologicalReaction direction="left-to-right" evidence="19">
        <dbReference type="Rhea" id="RHEA:54333"/>
    </physiologicalReaction>
</comment>
<comment type="catalytic activity">
    <reaction evidence="18">
        <text>1-octadecanoyl-2-(5Z,8Z,11Z,14Z-eicosatetraenoyl)-sn-glycerol + CDP-choline = 1-octadecanoyl-2-(5Z,8Z,11Z,14Z-eicosatetraenoyl)-sn-glycero-3-phosphocholine + CMP + H(+)</text>
        <dbReference type="Rhea" id="RHEA:54344"/>
        <dbReference type="ChEBI" id="CHEBI:15378"/>
        <dbReference type="ChEBI" id="CHEBI:58779"/>
        <dbReference type="ChEBI" id="CHEBI:60377"/>
        <dbReference type="ChEBI" id="CHEBI:74965"/>
        <dbReference type="ChEBI" id="CHEBI:75728"/>
    </reaction>
    <physiologicalReaction direction="left-to-right" evidence="18">
        <dbReference type="Rhea" id="RHEA:54345"/>
    </physiologicalReaction>
</comment>
<evidence type="ECO:0000256" key="17">
    <source>
        <dbReference type="ARBA" id="ARBA00023264"/>
    </source>
</evidence>
<evidence type="ECO:0000256" key="18">
    <source>
        <dbReference type="ARBA" id="ARBA00035763"/>
    </source>
</evidence>
<feature type="transmembrane region" description="Helical" evidence="28">
    <location>
        <begin position="286"/>
        <end position="312"/>
    </location>
</feature>
<evidence type="ECO:0000256" key="2">
    <source>
        <dbReference type="ARBA" id="ARBA00001946"/>
    </source>
</evidence>
<comment type="catalytic activity">
    <reaction evidence="21">
        <text>1-hexadecanoyl-2-(9Z-octadecenoyl)-sn-glycerol + CDP-choline = 1-hexadecanoyl-2-(9Z-octadecenoyl)-sn-glycero-3-phosphocholine + CMP + H(+)</text>
        <dbReference type="Rhea" id="RHEA:54244"/>
        <dbReference type="ChEBI" id="CHEBI:15378"/>
        <dbReference type="ChEBI" id="CHEBI:58779"/>
        <dbReference type="ChEBI" id="CHEBI:60377"/>
        <dbReference type="ChEBI" id="CHEBI:73001"/>
        <dbReference type="ChEBI" id="CHEBI:75466"/>
    </reaction>
    <physiologicalReaction direction="left-to-right" evidence="21">
        <dbReference type="Rhea" id="RHEA:54245"/>
    </physiologicalReaction>
</comment>
<evidence type="ECO:0000256" key="9">
    <source>
        <dbReference type="ARBA" id="ARBA00022723"/>
    </source>
</evidence>
<evidence type="ECO:0000256" key="6">
    <source>
        <dbReference type="ARBA" id="ARBA00022516"/>
    </source>
</evidence>
<feature type="transmembrane region" description="Helical" evidence="28">
    <location>
        <begin position="184"/>
        <end position="204"/>
    </location>
</feature>
<evidence type="ECO:0000256" key="28">
    <source>
        <dbReference type="SAM" id="Phobius"/>
    </source>
</evidence>
<comment type="cofactor">
    <cofactor evidence="2">
        <name>Mg(2+)</name>
        <dbReference type="ChEBI" id="CHEBI:18420"/>
    </cofactor>
</comment>
<name>A0A8D0GRV5_SPHPU</name>
<dbReference type="AlphaFoldDB" id="A0A8D0GRV5"/>
<evidence type="ECO:0000256" key="24">
    <source>
        <dbReference type="ARBA" id="ARBA00040330"/>
    </source>
</evidence>
<keyword evidence="16" id="KW-0464">Manganese</keyword>
<dbReference type="GO" id="GO:0046872">
    <property type="term" value="F:metal ion binding"/>
    <property type="evidence" value="ECO:0007669"/>
    <property type="project" value="UniProtKB-KW"/>
</dbReference>
<keyword evidence="13" id="KW-0443">Lipid metabolism</keyword>
<reference evidence="29" key="1">
    <citation type="submission" date="2025-08" db="UniProtKB">
        <authorList>
            <consortium name="Ensembl"/>
        </authorList>
    </citation>
    <scope>IDENTIFICATION</scope>
</reference>
<dbReference type="GO" id="GO:0004142">
    <property type="term" value="F:diacylglycerol cholinephosphotransferase activity"/>
    <property type="evidence" value="ECO:0007669"/>
    <property type="project" value="UniProtKB-EC"/>
</dbReference>
<gene>
    <name evidence="29" type="primary">CHPT1</name>
</gene>
<dbReference type="PANTHER" id="PTHR10414">
    <property type="entry name" value="ETHANOLAMINEPHOSPHOTRANSFERASE"/>
    <property type="match status" value="1"/>
</dbReference>
<keyword evidence="8 28" id="KW-0812">Transmembrane</keyword>
<comment type="similarity">
    <text evidence="5 27">Belongs to the CDP-alcohol phosphatidyltransferase class-I family.</text>
</comment>
<comment type="subcellular location">
    <subcellularLocation>
        <location evidence="3">Golgi apparatus membrane</location>
        <topology evidence="3">Multi-pass membrane protein</topology>
    </subcellularLocation>
</comment>
<evidence type="ECO:0000313" key="29">
    <source>
        <dbReference type="Ensembl" id="ENSSPUP00000009282.1"/>
    </source>
</evidence>
<evidence type="ECO:0000256" key="23">
    <source>
        <dbReference type="ARBA" id="ARBA00038987"/>
    </source>
</evidence>
<feature type="transmembrane region" description="Helical" evidence="28">
    <location>
        <begin position="216"/>
        <end position="234"/>
    </location>
</feature>
<evidence type="ECO:0000256" key="21">
    <source>
        <dbReference type="ARBA" id="ARBA00036890"/>
    </source>
</evidence>
<evidence type="ECO:0000256" key="13">
    <source>
        <dbReference type="ARBA" id="ARBA00023098"/>
    </source>
</evidence>
<keyword evidence="6" id="KW-0444">Lipid biosynthesis</keyword>
<dbReference type="PROSITE" id="PS00379">
    <property type="entry name" value="CDP_ALCOHOL_P_TRANSF"/>
    <property type="match status" value="1"/>
</dbReference>
<dbReference type="Proteomes" id="UP000694392">
    <property type="component" value="Unplaced"/>
</dbReference>
<evidence type="ECO:0000256" key="19">
    <source>
        <dbReference type="ARBA" id="ARBA00036100"/>
    </source>
</evidence>
<keyword evidence="11 28" id="KW-1133">Transmembrane helix</keyword>
<evidence type="ECO:0000256" key="12">
    <source>
        <dbReference type="ARBA" id="ARBA00023034"/>
    </source>
</evidence>
<keyword evidence="15" id="KW-0594">Phospholipid biosynthesis</keyword>
<comment type="pathway">
    <text evidence="4">Lipid metabolism.</text>
</comment>
<evidence type="ECO:0000256" key="10">
    <source>
        <dbReference type="ARBA" id="ARBA00022842"/>
    </source>
</evidence>
<evidence type="ECO:0000256" key="5">
    <source>
        <dbReference type="ARBA" id="ARBA00010441"/>
    </source>
</evidence>
<evidence type="ECO:0000256" key="3">
    <source>
        <dbReference type="ARBA" id="ARBA00004653"/>
    </source>
</evidence>
<dbReference type="EC" id="2.7.8.2" evidence="23"/>
<keyword evidence="9" id="KW-0479">Metal-binding</keyword>
<dbReference type="InterPro" id="IPR048254">
    <property type="entry name" value="CDP_ALCOHOL_P_TRANSF_CS"/>
</dbReference>
<dbReference type="Ensembl" id="ENSSPUT00000009904.1">
    <property type="protein sequence ID" value="ENSSPUP00000009282.1"/>
    <property type="gene ID" value="ENSSPUG00000007213.1"/>
</dbReference>
<keyword evidence="12" id="KW-0333">Golgi apparatus</keyword>